<dbReference type="InterPro" id="IPR001173">
    <property type="entry name" value="Glyco_trans_2-like"/>
</dbReference>
<dbReference type="OrthoDB" id="3177103at2"/>
<dbReference type="SUPFAM" id="SSF53448">
    <property type="entry name" value="Nucleotide-diphospho-sugar transferases"/>
    <property type="match status" value="1"/>
</dbReference>
<accession>A0A2R7YXI7</accession>
<name>A0A2R7YXI7_9ACTN</name>
<dbReference type="GO" id="GO:0016740">
    <property type="term" value="F:transferase activity"/>
    <property type="evidence" value="ECO:0007669"/>
    <property type="project" value="UniProtKB-KW"/>
</dbReference>
<evidence type="ECO:0000259" key="1">
    <source>
        <dbReference type="Pfam" id="PF00535"/>
    </source>
</evidence>
<dbReference type="InterPro" id="IPR050834">
    <property type="entry name" value="Glycosyltransf_2"/>
</dbReference>
<reference evidence="2 3" key="1">
    <citation type="submission" date="2018-03" db="EMBL/GenBank/DDBJ databases">
        <authorList>
            <person name="Keele B.F."/>
        </authorList>
    </citation>
    <scope>NUCLEOTIDE SEQUENCE [LARGE SCALE GENOMIC DNA]</scope>
    <source>
        <strain evidence="2 3">IB-3</strain>
    </source>
</reference>
<sequence>MHLVVAYWGDPALLDLTMRSVLAQTDPRWRVTVIDDGYPDPAAQQTWGEHTDERISYQRNDVNLGVAGNFEKARQVAVADEDADLVAFLGSDDLLHPTYVANAWRVHEQHPDVDIVQLGVRVIDEAGEPADGLTERIKRALMPRGAGQHVLGGETLATSLLRGNWLYWPSLVFRREALGRVAFRADLPTILDLALVLDLVSGGSRLVVDPAVCFSYRRHAQSASSQGLHTGDRFDEDRRFFAESAGRMDAHGWPRAARAARRRWVSRLHALTLAPAALRLRSGDQLRAVARHALRR</sequence>
<dbReference type="Pfam" id="PF00535">
    <property type="entry name" value="Glycos_transf_2"/>
    <property type="match status" value="1"/>
</dbReference>
<evidence type="ECO:0000313" key="2">
    <source>
        <dbReference type="EMBL" id="PUA81108.1"/>
    </source>
</evidence>
<dbReference type="Gene3D" id="3.90.550.10">
    <property type="entry name" value="Spore Coat Polysaccharide Biosynthesis Protein SpsA, Chain A"/>
    <property type="match status" value="1"/>
</dbReference>
<organism evidence="2 3">
    <name type="scientific">Nocardioides currus</name>
    <dbReference type="NCBI Taxonomy" id="2133958"/>
    <lineage>
        <taxon>Bacteria</taxon>
        <taxon>Bacillati</taxon>
        <taxon>Actinomycetota</taxon>
        <taxon>Actinomycetes</taxon>
        <taxon>Propionibacteriales</taxon>
        <taxon>Nocardioidaceae</taxon>
        <taxon>Nocardioides</taxon>
    </lineage>
</organism>
<dbReference type="PANTHER" id="PTHR43685:SF2">
    <property type="entry name" value="GLYCOSYLTRANSFERASE 2-LIKE DOMAIN-CONTAINING PROTEIN"/>
    <property type="match status" value="1"/>
</dbReference>
<proteinExistence type="predicted"/>
<evidence type="ECO:0000313" key="3">
    <source>
        <dbReference type="Proteomes" id="UP000244867"/>
    </source>
</evidence>
<feature type="domain" description="Glycosyltransferase 2-like" evidence="1">
    <location>
        <begin position="9"/>
        <end position="128"/>
    </location>
</feature>
<dbReference type="Proteomes" id="UP000244867">
    <property type="component" value="Unassembled WGS sequence"/>
</dbReference>
<dbReference type="CDD" id="cd00761">
    <property type="entry name" value="Glyco_tranf_GTA_type"/>
    <property type="match status" value="1"/>
</dbReference>
<keyword evidence="3" id="KW-1185">Reference proteome</keyword>
<dbReference type="InterPro" id="IPR029044">
    <property type="entry name" value="Nucleotide-diphossugar_trans"/>
</dbReference>
<protein>
    <submittedName>
        <fullName evidence="2">Glycosyl transferase</fullName>
    </submittedName>
</protein>
<keyword evidence="2" id="KW-0808">Transferase</keyword>
<dbReference type="AlphaFoldDB" id="A0A2R7YXI7"/>
<gene>
    <name evidence="2" type="ORF">C7S10_10915</name>
</gene>
<dbReference type="EMBL" id="PYXZ01000004">
    <property type="protein sequence ID" value="PUA81108.1"/>
    <property type="molecule type" value="Genomic_DNA"/>
</dbReference>
<comment type="caution">
    <text evidence="2">The sequence shown here is derived from an EMBL/GenBank/DDBJ whole genome shotgun (WGS) entry which is preliminary data.</text>
</comment>
<dbReference type="PANTHER" id="PTHR43685">
    <property type="entry name" value="GLYCOSYLTRANSFERASE"/>
    <property type="match status" value="1"/>
</dbReference>